<feature type="transmembrane region" description="Helical" evidence="5">
    <location>
        <begin position="17"/>
        <end position="37"/>
    </location>
</feature>
<protein>
    <recommendedName>
        <fullName evidence="8">ABC transporter permease</fullName>
    </recommendedName>
</protein>
<keyword evidence="3 5" id="KW-1133">Transmembrane helix</keyword>
<reference evidence="6 7" key="1">
    <citation type="submission" date="2023-02" db="EMBL/GenBank/DDBJ databases">
        <authorList>
            <person name="Maleckis M."/>
        </authorList>
    </citation>
    <scope>NUCLEOTIDE SEQUENCE [LARGE SCALE GENOMIC DNA]</scope>
    <source>
        <strain evidence="6 7">P8-A2</strain>
    </source>
</reference>
<name>A0ABU3UEL3_9ACTN</name>
<dbReference type="InterPro" id="IPR035906">
    <property type="entry name" value="MetI-like_sf"/>
</dbReference>
<sequence length="42" mass="4545">MTDVGTGPAPRARYRRIVMPLSGPAIATVALLAFLLMRNAYL</sequence>
<evidence type="ECO:0000313" key="7">
    <source>
        <dbReference type="Proteomes" id="UP001257627"/>
    </source>
</evidence>
<gene>
    <name evidence="6" type="ORF">PU648_06310</name>
</gene>
<evidence type="ECO:0008006" key="8">
    <source>
        <dbReference type="Google" id="ProtNLM"/>
    </source>
</evidence>
<evidence type="ECO:0000313" key="6">
    <source>
        <dbReference type="EMBL" id="MDU8991989.1"/>
    </source>
</evidence>
<evidence type="ECO:0000256" key="4">
    <source>
        <dbReference type="ARBA" id="ARBA00023136"/>
    </source>
</evidence>
<keyword evidence="7" id="KW-1185">Reference proteome</keyword>
<evidence type="ECO:0000256" key="3">
    <source>
        <dbReference type="ARBA" id="ARBA00022989"/>
    </source>
</evidence>
<accession>A0ABU3UEL3</accession>
<comment type="subcellular location">
    <subcellularLocation>
        <location evidence="1">Membrane</location>
        <topology evidence="1">Multi-pass membrane protein</topology>
    </subcellularLocation>
</comment>
<dbReference type="EMBL" id="JARAKF010000001">
    <property type="protein sequence ID" value="MDU8991989.1"/>
    <property type="molecule type" value="Genomic_DNA"/>
</dbReference>
<dbReference type="RefSeq" id="WP_266942768.1">
    <property type="nucleotide sequence ID" value="NZ_CP107955.1"/>
</dbReference>
<evidence type="ECO:0000256" key="2">
    <source>
        <dbReference type="ARBA" id="ARBA00022692"/>
    </source>
</evidence>
<dbReference type="Proteomes" id="UP001257627">
    <property type="component" value="Unassembled WGS sequence"/>
</dbReference>
<proteinExistence type="predicted"/>
<comment type="caution">
    <text evidence="6">The sequence shown here is derived from an EMBL/GenBank/DDBJ whole genome shotgun (WGS) entry which is preliminary data.</text>
</comment>
<keyword evidence="4 5" id="KW-0472">Membrane</keyword>
<keyword evidence="2 5" id="KW-0812">Transmembrane</keyword>
<evidence type="ECO:0000256" key="5">
    <source>
        <dbReference type="SAM" id="Phobius"/>
    </source>
</evidence>
<organism evidence="6 7">
    <name type="scientific">Streptomyces mirabilis</name>
    <dbReference type="NCBI Taxonomy" id="68239"/>
    <lineage>
        <taxon>Bacteria</taxon>
        <taxon>Bacillati</taxon>
        <taxon>Actinomycetota</taxon>
        <taxon>Actinomycetes</taxon>
        <taxon>Kitasatosporales</taxon>
        <taxon>Streptomycetaceae</taxon>
        <taxon>Streptomyces</taxon>
    </lineage>
</organism>
<evidence type="ECO:0000256" key="1">
    <source>
        <dbReference type="ARBA" id="ARBA00004141"/>
    </source>
</evidence>
<dbReference type="SUPFAM" id="SSF161098">
    <property type="entry name" value="MetI-like"/>
    <property type="match status" value="1"/>
</dbReference>